<comment type="caution">
    <text evidence="1">The sequence shown here is derived from an EMBL/GenBank/DDBJ whole genome shotgun (WGS) entry which is preliminary data.</text>
</comment>
<protein>
    <recommendedName>
        <fullName evidence="3">RimK family alpha-L-glutamate ligase</fullName>
    </recommendedName>
</protein>
<organism evidence="1 2">
    <name type="scientific">Candidatus Iainarchaeum sp</name>
    <dbReference type="NCBI Taxonomy" id="3101447"/>
    <lineage>
        <taxon>Archaea</taxon>
        <taxon>Candidatus Iainarchaeota</taxon>
        <taxon>Candidatus Iainarchaeia</taxon>
        <taxon>Candidatus Iainarchaeales</taxon>
        <taxon>Candidatus Iainarchaeaceae</taxon>
        <taxon>Candidatus Iainarchaeum</taxon>
    </lineage>
</organism>
<name>A0A497JGI3_9ARCH</name>
<evidence type="ECO:0000313" key="2">
    <source>
        <dbReference type="Proteomes" id="UP000278031"/>
    </source>
</evidence>
<accession>A0A497JGI3</accession>
<evidence type="ECO:0008006" key="3">
    <source>
        <dbReference type="Google" id="ProtNLM"/>
    </source>
</evidence>
<dbReference type="AlphaFoldDB" id="A0A497JGI3"/>
<proteinExistence type="predicted"/>
<gene>
    <name evidence="1" type="ORF">DRO04_03100</name>
</gene>
<reference evidence="1 2" key="1">
    <citation type="submission" date="2018-06" db="EMBL/GenBank/DDBJ databases">
        <title>Extensive metabolic versatility and redundancy in microbially diverse, dynamic hydrothermal sediments.</title>
        <authorList>
            <person name="Dombrowski N."/>
            <person name="Teske A."/>
            <person name="Baker B.J."/>
        </authorList>
    </citation>
    <scope>NUCLEOTIDE SEQUENCE [LARGE SCALE GENOMIC DNA]</scope>
    <source>
        <strain evidence="1">B51_G17</strain>
    </source>
</reference>
<dbReference type="EMBL" id="QMWP01000122">
    <property type="protein sequence ID" value="RLG69637.1"/>
    <property type="molecule type" value="Genomic_DNA"/>
</dbReference>
<sequence length="93" mass="10503">VAVVGEKTFAVKRKWDKNRFEHQKKKRPAAISETESKIAISALKNIGLDIGIVKLIEGKVVGMRPYIDFIEFEKVLGKNVALTVAEYCEAWLK</sequence>
<dbReference type="Proteomes" id="UP000278031">
    <property type="component" value="Unassembled WGS sequence"/>
</dbReference>
<evidence type="ECO:0000313" key="1">
    <source>
        <dbReference type="EMBL" id="RLG69637.1"/>
    </source>
</evidence>
<feature type="non-terminal residue" evidence="1">
    <location>
        <position position="1"/>
    </location>
</feature>